<comment type="caution">
    <text evidence="2">The sequence shown here is derived from an EMBL/GenBank/DDBJ whole genome shotgun (WGS) entry which is preliminary data.</text>
</comment>
<keyword evidence="1" id="KW-1133">Transmembrane helix</keyword>
<gene>
    <name evidence="2" type="ORF">JF887_09650</name>
</gene>
<keyword evidence="1" id="KW-0812">Transmembrane</keyword>
<name>A0A934KL22_9BACT</name>
<sequence>MGLGVGIVFIAVGAILAFALNVDTSGAGVNLHTIGLILLAVGVLGTLLSMLFWSSWGGPGYFSRRRTVAPGSTTTTTVDQP</sequence>
<reference evidence="2 3" key="1">
    <citation type="submission" date="2020-10" db="EMBL/GenBank/DDBJ databases">
        <title>Ca. Dormibacterota MAGs.</title>
        <authorList>
            <person name="Montgomery K."/>
        </authorList>
    </citation>
    <scope>NUCLEOTIDE SEQUENCE [LARGE SCALE GENOMIC DNA]</scope>
    <source>
        <strain evidence="2">Mitchell_Peninsula_5</strain>
    </source>
</reference>
<protein>
    <submittedName>
        <fullName evidence="2">Uncharacterized protein</fullName>
    </submittedName>
</protein>
<proteinExistence type="predicted"/>
<dbReference type="AlphaFoldDB" id="A0A934KL22"/>
<dbReference type="Proteomes" id="UP000614410">
    <property type="component" value="Unassembled WGS sequence"/>
</dbReference>
<evidence type="ECO:0000313" key="3">
    <source>
        <dbReference type="Proteomes" id="UP000614410"/>
    </source>
</evidence>
<dbReference type="EMBL" id="JAEKNN010000050">
    <property type="protein sequence ID" value="MBJ7609672.1"/>
    <property type="molecule type" value="Genomic_DNA"/>
</dbReference>
<accession>A0A934KL22</accession>
<evidence type="ECO:0000313" key="2">
    <source>
        <dbReference type="EMBL" id="MBJ7609672.1"/>
    </source>
</evidence>
<evidence type="ECO:0000256" key="1">
    <source>
        <dbReference type="SAM" id="Phobius"/>
    </source>
</evidence>
<keyword evidence="1" id="KW-0472">Membrane</keyword>
<organism evidence="2 3">
    <name type="scientific">Candidatus Amunia macphersoniae</name>
    <dbReference type="NCBI Taxonomy" id="3127014"/>
    <lineage>
        <taxon>Bacteria</taxon>
        <taxon>Bacillati</taxon>
        <taxon>Candidatus Dormiibacterota</taxon>
        <taxon>Candidatus Dormibacteria</taxon>
        <taxon>Candidatus Aeolococcales</taxon>
        <taxon>Candidatus Aeolococcaceae</taxon>
        <taxon>Candidatus Amunia</taxon>
    </lineage>
</organism>
<feature type="transmembrane region" description="Helical" evidence="1">
    <location>
        <begin position="35"/>
        <end position="56"/>
    </location>
</feature>